<feature type="domain" description="Prohead serine protease" evidence="7">
    <location>
        <begin position="22"/>
        <end position="164"/>
    </location>
</feature>
<feature type="compositionally biased region" description="Low complexity" evidence="6">
    <location>
        <begin position="207"/>
        <end position="217"/>
    </location>
</feature>
<keyword evidence="4" id="KW-0118">Viral capsid assembly</keyword>
<keyword evidence="1" id="KW-1188">Viral release from host cell</keyword>
<dbReference type="GO" id="GO:0046797">
    <property type="term" value="P:viral procapsid maturation"/>
    <property type="evidence" value="ECO:0007669"/>
    <property type="project" value="UniProtKB-KW"/>
</dbReference>
<evidence type="ECO:0000256" key="2">
    <source>
        <dbReference type="ARBA" id="ARBA00022670"/>
    </source>
</evidence>
<proteinExistence type="predicted"/>
<dbReference type="GO" id="GO:0006508">
    <property type="term" value="P:proteolysis"/>
    <property type="evidence" value="ECO:0007669"/>
    <property type="project" value="UniProtKB-KW"/>
</dbReference>
<keyword evidence="2 8" id="KW-0645">Protease</keyword>
<dbReference type="Pfam" id="PF04586">
    <property type="entry name" value="Peptidase_S78"/>
    <property type="match status" value="1"/>
</dbReference>
<protein>
    <submittedName>
        <fullName evidence="8">Prohead serine protease</fullName>
    </submittedName>
</protein>
<dbReference type="NCBIfam" id="TIGR01543">
    <property type="entry name" value="proheadase_HK97"/>
    <property type="match status" value="1"/>
</dbReference>
<evidence type="ECO:0000256" key="1">
    <source>
        <dbReference type="ARBA" id="ARBA00022612"/>
    </source>
</evidence>
<keyword evidence="5" id="KW-1273">Viral capsid maturation</keyword>
<evidence type="ECO:0000259" key="7">
    <source>
        <dbReference type="Pfam" id="PF04586"/>
    </source>
</evidence>
<accession>A0A8S5NIR5</accession>
<dbReference type="InterPro" id="IPR054613">
    <property type="entry name" value="Peptidase_S78_dom"/>
</dbReference>
<reference evidence="8" key="1">
    <citation type="journal article" date="2021" name="Proc. Natl. Acad. Sci. U.S.A.">
        <title>A Catalog of Tens of Thousands of Viruses from Human Metagenomes Reveals Hidden Associations with Chronic Diseases.</title>
        <authorList>
            <person name="Tisza M.J."/>
            <person name="Buck C.B."/>
        </authorList>
    </citation>
    <scope>NUCLEOTIDE SEQUENCE</scope>
    <source>
        <strain evidence="8">Ctfdk3</strain>
    </source>
</reference>
<evidence type="ECO:0000256" key="3">
    <source>
        <dbReference type="ARBA" id="ARBA00022801"/>
    </source>
</evidence>
<keyword evidence="3" id="KW-0378">Hydrolase</keyword>
<name>A0A8S5NIR5_9CAUD</name>
<evidence type="ECO:0000256" key="5">
    <source>
        <dbReference type="ARBA" id="ARBA00023045"/>
    </source>
</evidence>
<feature type="compositionally biased region" description="Basic and acidic residues" evidence="6">
    <location>
        <begin position="232"/>
        <end position="243"/>
    </location>
</feature>
<evidence type="ECO:0000256" key="6">
    <source>
        <dbReference type="SAM" id="MobiDB-lite"/>
    </source>
</evidence>
<dbReference type="GO" id="GO:0008233">
    <property type="term" value="F:peptidase activity"/>
    <property type="evidence" value="ECO:0007669"/>
    <property type="project" value="UniProtKB-KW"/>
</dbReference>
<evidence type="ECO:0000256" key="4">
    <source>
        <dbReference type="ARBA" id="ARBA00022950"/>
    </source>
</evidence>
<feature type="region of interest" description="Disordered" evidence="6">
    <location>
        <begin position="206"/>
        <end position="250"/>
    </location>
</feature>
<organism evidence="8">
    <name type="scientific">Siphoviridae sp. ctfdk3</name>
    <dbReference type="NCBI Taxonomy" id="2826416"/>
    <lineage>
        <taxon>Viruses</taxon>
        <taxon>Duplodnaviria</taxon>
        <taxon>Heunggongvirae</taxon>
        <taxon>Uroviricota</taxon>
        <taxon>Caudoviricetes</taxon>
    </lineage>
</organism>
<dbReference type="InterPro" id="IPR006433">
    <property type="entry name" value="Prohead_protease"/>
</dbReference>
<evidence type="ECO:0000313" key="8">
    <source>
        <dbReference type="EMBL" id="DAD94606.1"/>
    </source>
</evidence>
<sequence>MMHFKDFDCRFKADGEDSALKDGEFIAYPSTFTREPDCYGEVVANGAFSKTIKAWQDSGNTLPVLYGHRMDDPDYNIGGVDSMGEDDHGWWIKGHFDMDSPKAAQVYHLIKEKRLSQLSFAFDVVDEGEVELDDGTKANELRELKVYEASFVPIGANQDTGIVDVKDALSRLKTGRPLSQKNLDILSQIADDLTGQAKKLKDFVAENTTQSDNNNDNDQSDDAKASDAGAAKNEEPEGAKSEEPDGFSEAEALQLAIKIAQVGRKGE</sequence>
<dbReference type="EMBL" id="BK015178">
    <property type="protein sequence ID" value="DAD94606.1"/>
    <property type="molecule type" value="Genomic_DNA"/>
</dbReference>